<dbReference type="EMBL" id="CP045226">
    <property type="protein sequence ID" value="QFS47157.1"/>
    <property type="molecule type" value="Genomic_DNA"/>
</dbReference>
<proteinExistence type="predicted"/>
<dbReference type="RefSeq" id="WP_225892205.1">
    <property type="nucleotide sequence ID" value="NZ_CP045226.1"/>
</dbReference>
<dbReference type="AlphaFoldDB" id="A0A5P8W352"/>
<name>A0A5P8W352_9NOSO</name>
<reference evidence="1 2" key="1">
    <citation type="submission" date="2019-10" db="EMBL/GenBank/DDBJ databases">
        <title>Genomic and transcriptomic insights into the perfect genentic adaptation of a filamentous nitrogen-fixing cyanobacterium to rice fields.</title>
        <authorList>
            <person name="Chen Z."/>
        </authorList>
    </citation>
    <scope>NUCLEOTIDE SEQUENCE [LARGE SCALE GENOMIC DNA]</scope>
    <source>
        <strain evidence="1">CCNUC1</strain>
    </source>
</reference>
<evidence type="ECO:0000313" key="2">
    <source>
        <dbReference type="Proteomes" id="UP000326678"/>
    </source>
</evidence>
<evidence type="ECO:0000313" key="1">
    <source>
        <dbReference type="EMBL" id="QFS47157.1"/>
    </source>
</evidence>
<sequence length="103" mass="11125">MSLPVTVTFMLADWIVKGLTDGTLERVGGVIREVGSKRVISWLREVDSPPYKEIFSATQGILQVTSAVSILNLGVSVIGRLCCNSTTLKRIRATATTSTKSVK</sequence>
<keyword evidence="2" id="KW-1185">Reference proteome</keyword>
<accession>A0A5P8W352</accession>
<dbReference type="Proteomes" id="UP000326678">
    <property type="component" value="Chromosome Gxm1"/>
</dbReference>
<gene>
    <name evidence="1" type="ORF">GXM_04647</name>
</gene>
<protein>
    <submittedName>
        <fullName evidence="1">Uncharacterized protein</fullName>
    </submittedName>
</protein>
<organism evidence="1 2">
    <name type="scientific">Nostoc sphaeroides CCNUC1</name>
    <dbReference type="NCBI Taxonomy" id="2653204"/>
    <lineage>
        <taxon>Bacteria</taxon>
        <taxon>Bacillati</taxon>
        <taxon>Cyanobacteriota</taxon>
        <taxon>Cyanophyceae</taxon>
        <taxon>Nostocales</taxon>
        <taxon>Nostocaceae</taxon>
        <taxon>Nostoc</taxon>
    </lineage>
</organism>
<dbReference type="KEGG" id="nsh:GXM_04647"/>